<dbReference type="AlphaFoldDB" id="A0A482DRK8"/>
<keyword evidence="2" id="KW-0496">Mitochondrion</keyword>
<sequence>MNYIKEIVFGSVLGDGKLELPPRGKNARFGFTQGINNKDYFLHLFNTLSAIASNYREQSYTDKRTGKMYTSLNFWSKALPMITELYNVFYINKIKVVPEDLSLLTPVALAHWICQDGSFGTSRGLYICTDSFTRAEVNRLKNFLIEKYNISCSVHKANDNFRIYILAKSVKTVTDLVYPYMHDSILINFK</sequence>
<reference evidence="2" key="1">
    <citation type="submission" date="2019-02" db="EMBL/GenBank/DDBJ databases">
        <authorList>
            <person name="Fang M.L."/>
            <person name="Zhang Y."/>
        </authorList>
    </citation>
    <scope>NUCLEOTIDE SEQUENCE</scope>
    <source>
        <strain evidence="2">YMF1.01838</strain>
    </source>
</reference>
<dbReference type="SUPFAM" id="SSF55608">
    <property type="entry name" value="Homing endonucleases"/>
    <property type="match status" value="1"/>
</dbReference>
<dbReference type="InterPro" id="IPR004860">
    <property type="entry name" value="LAGLIDADG_dom"/>
</dbReference>
<accession>A0A482DRK8</accession>
<name>A0A482DRK8_9PEZI</name>
<dbReference type="EMBL" id="MK550697">
    <property type="protein sequence ID" value="QBM09702.1"/>
    <property type="molecule type" value="Genomic_DNA"/>
</dbReference>
<proteinExistence type="predicted"/>
<feature type="domain" description="Homing endonuclease LAGLIDADG" evidence="1">
    <location>
        <begin position="5"/>
        <end position="172"/>
    </location>
</feature>
<dbReference type="Gene3D" id="3.10.28.10">
    <property type="entry name" value="Homing endonucleases"/>
    <property type="match status" value="2"/>
</dbReference>
<protein>
    <recommendedName>
        <fullName evidence="1">Homing endonuclease LAGLIDADG domain-containing protein</fullName>
    </recommendedName>
</protein>
<gene>
    <name evidence="2" type="primary">orf190</name>
</gene>
<dbReference type="GO" id="GO:0004519">
    <property type="term" value="F:endonuclease activity"/>
    <property type="evidence" value="ECO:0007669"/>
    <property type="project" value="InterPro"/>
</dbReference>
<evidence type="ECO:0000313" key="2">
    <source>
        <dbReference type="EMBL" id="QBM09702.1"/>
    </source>
</evidence>
<evidence type="ECO:0000259" key="1">
    <source>
        <dbReference type="Pfam" id="PF03161"/>
    </source>
</evidence>
<dbReference type="Pfam" id="PF03161">
    <property type="entry name" value="LAGLIDADG_2"/>
    <property type="match status" value="1"/>
</dbReference>
<dbReference type="InterPro" id="IPR027434">
    <property type="entry name" value="Homing_endonucl"/>
</dbReference>
<geneLocation type="mitochondrion" evidence="2"/>
<organism evidence="2">
    <name type="scientific">Dactylella sp</name>
    <dbReference type="NCBI Taxonomy" id="1814903"/>
    <lineage>
        <taxon>Eukaryota</taxon>
        <taxon>Fungi</taxon>
        <taxon>Dikarya</taxon>
        <taxon>Ascomycota</taxon>
        <taxon>Pezizomycotina</taxon>
        <taxon>Orbiliomycetes</taxon>
        <taxon>Orbiliales</taxon>
        <taxon>Orbiliaceae</taxon>
        <taxon>Dactylella</taxon>
    </lineage>
</organism>